<dbReference type="GO" id="GO:0016020">
    <property type="term" value="C:membrane"/>
    <property type="evidence" value="ECO:0007669"/>
    <property type="project" value="InterPro"/>
</dbReference>
<dbReference type="Gene3D" id="2.60.40.10">
    <property type="entry name" value="Immunoglobulins"/>
    <property type="match status" value="1"/>
</dbReference>
<keyword evidence="1" id="KW-0808">Transferase</keyword>
<dbReference type="Pfam" id="PF07494">
    <property type="entry name" value="Reg_prop"/>
    <property type="match status" value="1"/>
</dbReference>
<dbReference type="AlphaFoldDB" id="A0A4Q8L4B3"/>
<keyword evidence="4" id="KW-0812">Transmembrane</keyword>
<sequence length="1007" mass="109144">MIRIPALAILCLFWPALLMPGPAFAGDPGQGFSDLLHHGWKTDDEAPADIWALAQTDDGYLWLGTGSGVYRFDGMEFTPYAATDGAAITANTTAMTVLKDGTVWSADYQGHAASIHNDRIRRYGAADGVPPGMTFGFARDATGRLWMANSAGLAWFDGAMWRAPAPSSGYPARRADWVLADRRGALWVAAGDMLVRRPPGGVRFEATGVVLGRYAVLAQAPDGAIWISDAGGTRPVPGSEAGTGGQRYPAALASIRAKRLLFLRDGTLWGSDARQGGLFRAIPALDARHGPRFDRFSQADGLTSDVAVPLLEDLEGNVWAGTNLGLNRFRRRSIHTITAGDCVGQADYDWAGDGEGGLLVKDGPTLCRSRGATLVRLRGDLPRDAVLVAARPGRIWLLSRRALLLGGPGGLERLPLPHGVEGISDLRAASTDAKGNLYVSFSGAGMFRHDGTRWTSIPETSSTAPSLIAPHGGAIWIAHDATLARIEGGSATRYGPGDALDVGRITALTLIEDEPLVAGERGIAWRASGRFHSIALSRLPVATGVTGAALLGRELWLHGGKGLIRVPMVELEAASHDRSHLVRYRHLDTHDGLPGVAIQEPVAPTLVAGDGGLMWLATNRGLASIGAGGPTGVQTPPRVLIRSIGNGMQSFPASQDARLPARTTAVEFQYTVAALTAPQRIRFRYRLIGAETQWRDGGFRRQASYADLGPGRYRFEIQAAAPDGIWNGAPTTLPFVILPTFFQSRPFHVLCGAAALLLAVLWYLAHMRQIAARVRNRLLERYGERERIARELHDTLLQGFQGLVLRFDAVALQLPQSSELRRAMEGAMIRAEEVLNEGRDRVSDLRADTDPLEDLASALHRINGELSLRSRIRLHVHSEGHEHIQPLVRDELYRICREAILNAYRHSGASTITVTLRHGKRQLDIRVHDDGVGFDQGGLRNGSRPGHWGLSGMRERARHLGAVLEINSHDGTDVHLTLPAARAYRREDLALRLLRKVRRSQKGTLRA</sequence>
<keyword evidence="2" id="KW-0418">Kinase</keyword>
<dbReference type="EMBL" id="SHMC01000011">
    <property type="protein sequence ID" value="TAA20117.1"/>
    <property type="molecule type" value="Genomic_DNA"/>
</dbReference>
<dbReference type="Pfam" id="PF07730">
    <property type="entry name" value="HisKA_3"/>
    <property type="match status" value="1"/>
</dbReference>
<dbReference type="Gene3D" id="1.20.5.1930">
    <property type="match status" value="1"/>
</dbReference>
<dbReference type="Proteomes" id="UP000292627">
    <property type="component" value="Unassembled WGS sequence"/>
</dbReference>
<dbReference type="PANTHER" id="PTHR24421">
    <property type="entry name" value="NITRATE/NITRITE SENSOR PROTEIN NARX-RELATED"/>
    <property type="match status" value="1"/>
</dbReference>
<evidence type="ECO:0000256" key="3">
    <source>
        <dbReference type="ARBA" id="ARBA00023012"/>
    </source>
</evidence>
<dbReference type="SUPFAM" id="SSF63829">
    <property type="entry name" value="Calcium-dependent phosphotriesterase"/>
    <property type="match status" value="2"/>
</dbReference>
<proteinExistence type="predicted"/>
<dbReference type="InterPro" id="IPR013783">
    <property type="entry name" value="Ig-like_fold"/>
</dbReference>
<evidence type="ECO:0000256" key="2">
    <source>
        <dbReference type="ARBA" id="ARBA00022777"/>
    </source>
</evidence>
<feature type="transmembrane region" description="Helical" evidence="4">
    <location>
        <begin position="747"/>
        <end position="765"/>
    </location>
</feature>
<name>A0A4Q8L4B3_9GAMM</name>
<dbReference type="InterPro" id="IPR011110">
    <property type="entry name" value="Reg_prop"/>
</dbReference>
<accession>A0A4Q8L4B3</accession>
<protein>
    <recommendedName>
        <fullName evidence="6">Histidine kinase/HSP90-like ATPase domain-containing protein</fullName>
    </recommendedName>
</protein>
<keyword evidence="3" id="KW-0902">Two-component regulatory system</keyword>
<dbReference type="Gene3D" id="2.130.10.10">
    <property type="entry name" value="YVTN repeat-like/Quinoprotein amine dehydrogenase"/>
    <property type="match status" value="2"/>
</dbReference>
<dbReference type="GO" id="GO:0046983">
    <property type="term" value="F:protein dimerization activity"/>
    <property type="evidence" value="ECO:0007669"/>
    <property type="project" value="InterPro"/>
</dbReference>
<comment type="caution">
    <text evidence="7">The sequence shown here is derived from an EMBL/GenBank/DDBJ whole genome shotgun (WGS) entry which is preliminary data.</text>
</comment>
<keyword evidence="4" id="KW-1133">Transmembrane helix</keyword>
<reference evidence="7 8" key="1">
    <citation type="submission" date="2019-02" db="EMBL/GenBank/DDBJ databases">
        <title>WGS of Pseudoxanthomonas species novum from clinical isolates.</title>
        <authorList>
            <person name="Bernier A.-M."/>
            <person name="Bernard K."/>
            <person name="Vachon A."/>
        </authorList>
    </citation>
    <scope>NUCLEOTIDE SEQUENCE [LARGE SCALE GENOMIC DNA]</scope>
    <source>
        <strain evidence="7 8">NML171200</strain>
    </source>
</reference>
<dbReference type="Pfam" id="PF02518">
    <property type="entry name" value="HATPase_c"/>
    <property type="match status" value="1"/>
</dbReference>
<dbReference type="Pfam" id="PF07495">
    <property type="entry name" value="Y_Y_Y"/>
    <property type="match status" value="1"/>
</dbReference>
<dbReference type="InterPro" id="IPR036890">
    <property type="entry name" value="HATPase_C_sf"/>
</dbReference>
<dbReference type="InterPro" id="IPR050482">
    <property type="entry name" value="Sensor_HK_TwoCompSys"/>
</dbReference>
<feature type="signal peptide" evidence="5">
    <location>
        <begin position="1"/>
        <end position="25"/>
    </location>
</feature>
<evidence type="ECO:0000259" key="6">
    <source>
        <dbReference type="SMART" id="SM00387"/>
    </source>
</evidence>
<dbReference type="OrthoDB" id="176203at2"/>
<dbReference type="SUPFAM" id="SSF55874">
    <property type="entry name" value="ATPase domain of HSP90 chaperone/DNA topoisomerase II/histidine kinase"/>
    <property type="match status" value="1"/>
</dbReference>
<dbReference type="CDD" id="cd16917">
    <property type="entry name" value="HATPase_UhpB-NarQ-NarX-like"/>
    <property type="match status" value="1"/>
</dbReference>
<organism evidence="7 8">
    <name type="scientific">Pseudoxanthomonas winnipegensis</name>
    <dbReference type="NCBI Taxonomy" id="2480810"/>
    <lineage>
        <taxon>Bacteria</taxon>
        <taxon>Pseudomonadati</taxon>
        <taxon>Pseudomonadota</taxon>
        <taxon>Gammaproteobacteria</taxon>
        <taxon>Lysobacterales</taxon>
        <taxon>Lysobacteraceae</taxon>
        <taxon>Pseudoxanthomonas</taxon>
    </lineage>
</organism>
<dbReference type="RefSeq" id="WP_130553012.1">
    <property type="nucleotide sequence ID" value="NZ_SHMC01000011.1"/>
</dbReference>
<keyword evidence="5" id="KW-0732">Signal</keyword>
<evidence type="ECO:0000256" key="4">
    <source>
        <dbReference type="SAM" id="Phobius"/>
    </source>
</evidence>
<feature type="domain" description="Histidine kinase/HSP90-like ATPase" evidence="6">
    <location>
        <begin position="887"/>
        <end position="982"/>
    </location>
</feature>
<feature type="chain" id="PRO_5020815741" description="Histidine kinase/HSP90-like ATPase domain-containing protein" evidence="5">
    <location>
        <begin position="26"/>
        <end position="1007"/>
    </location>
</feature>
<dbReference type="InterPro" id="IPR015943">
    <property type="entry name" value="WD40/YVTN_repeat-like_dom_sf"/>
</dbReference>
<evidence type="ECO:0000256" key="5">
    <source>
        <dbReference type="SAM" id="SignalP"/>
    </source>
</evidence>
<dbReference type="Gene3D" id="3.30.565.10">
    <property type="entry name" value="Histidine kinase-like ATPase, C-terminal domain"/>
    <property type="match status" value="1"/>
</dbReference>
<dbReference type="InterPro" id="IPR011712">
    <property type="entry name" value="Sig_transdc_His_kin_sub3_dim/P"/>
</dbReference>
<gene>
    <name evidence="7" type="ORF">EA660_18975</name>
</gene>
<evidence type="ECO:0000313" key="7">
    <source>
        <dbReference type="EMBL" id="TAA20117.1"/>
    </source>
</evidence>
<dbReference type="InterPro" id="IPR003594">
    <property type="entry name" value="HATPase_dom"/>
</dbReference>
<dbReference type="InterPro" id="IPR011123">
    <property type="entry name" value="Y_Y_Y"/>
</dbReference>
<dbReference type="GO" id="GO:0000155">
    <property type="term" value="F:phosphorelay sensor kinase activity"/>
    <property type="evidence" value="ECO:0007669"/>
    <property type="project" value="InterPro"/>
</dbReference>
<evidence type="ECO:0000256" key="1">
    <source>
        <dbReference type="ARBA" id="ARBA00022679"/>
    </source>
</evidence>
<dbReference type="PANTHER" id="PTHR24421:SF62">
    <property type="entry name" value="SENSORY TRANSDUCTION HISTIDINE KINASE"/>
    <property type="match status" value="1"/>
</dbReference>
<dbReference type="SMART" id="SM00387">
    <property type="entry name" value="HATPase_c"/>
    <property type="match status" value="1"/>
</dbReference>
<keyword evidence="4" id="KW-0472">Membrane</keyword>
<evidence type="ECO:0000313" key="8">
    <source>
        <dbReference type="Proteomes" id="UP000292627"/>
    </source>
</evidence>